<feature type="transmembrane region" description="Helical" evidence="6">
    <location>
        <begin position="777"/>
        <end position="797"/>
    </location>
</feature>
<evidence type="ECO:0000256" key="5">
    <source>
        <dbReference type="ARBA" id="ARBA00023136"/>
    </source>
</evidence>
<dbReference type="Pfam" id="PF12704">
    <property type="entry name" value="MacB_PCD"/>
    <property type="match status" value="2"/>
</dbReference>
<dbReference type="InterPro" id="IPR003838">
    <property type="entry name" value="ABC3_permease_C"/>
</dbReference>
<feature type="domain" description="MacB-like periplasmic core" evidence="8">
    <location>
        <begin position="477"/>
        <end position="635"/>
    </location>
</feature>
<keyword evidence="4 6" id="KW-1133">Transmembrane helix</keyword>
<dbReference type="Proteomes" id="UP000184212">
    <property type="component" value="Unassembled WGS sequence"/>
</dbReference>
<feature type="transmembrane region" description="Helical" evidence="6">
    <location>
        <begin position="335"/>
        <end position="358"/>
    </location>
</feature>
<dbReference type="STRING" id="947013.SAMN04488109_1259"/>
<comment type="subcellular location">
    <subcellularLocation>
        <location evidence="1">Cell membrane</location>
        <topology evidence="1">Multi-pass membrane protein</topology>
    </subcellularLocation>
</comment>
<dbReference type="PANTHER" id="PTHR30572">
    <property type="entry name" value="MEMBRANE COMPONENT OF TRANSPORTER-RELATED"/>
    <property type="match status" value="1"/>
</dbReference>
<dbReference type="GO" id="GO:0005886">
    <property type="term" value="C:plasma membrane"/>
    <property type="evidence" value="ECO:0007669"/>
    <property type="project" value="UniProtKB-SubCell"/>
</dbReference>
<evidence type="ECO:0000256" key="2">
    <source>
        <dbReference type="ARBA" id="ARBA00022475"/>
    </source>
</evidence>
<name>A0A1M5LJP5_9BACT</name>
<feature type="transmembrane region" description="Helical" evidence="6">
    <location>
        <begin position="732"/>
        <end position="757"/>
    </location>
</feature>
<keyword evidence="3 6" id="KW-0812">Transmembrane</keyword>
<evidence type="ECO:0000256" key="1">
    <source>
        <dbReference type="ARBA" id="ARBA00004651"/>
    </source>
</evidence>
<dbReference type="RefSeq" id="WP_073132023.1">
    <property type="nucleotide sequence ID" value="NZ_FQWQ01000001.1"/>
</dbReference>
<protein>
    <submittedName>
        <fullName evidence="9">Putative ABC transport system permease protein</fullName>
    </submittedName>
</protein>
<feature type="transmembrane region" description="Helical" evidence="6">
    <location>
        <begin position="21"/>
        <end position="41"/>
    </location>
</feature>
<feature type="transmembrane region" description="Helical" evidence="6">
    <location>
        <begin position="289"/>
        <end position="310"/>
    </location>
</feature>
<accession>A0A1M5LJP5</accession>
<evidence type="ECO:0000313" key="9">
    <source>
        <dbReference type="EMBL" id="SHG65374.1"/>
    </source>
</evidence>
<sequence length="811" mass="90507">MLKNFFKTAFRNIVKYKAYSLINFVGLTCGLTLALLIITYVRSEVGYDRFHEKAARLYRFRYTAPNGLEIASSPPPIAPVLKDYFPEVEETARLYLRNVSITRPNNPEAFEESSILFADSAITKMFTFDFVKGNPKRALCDKFTVLINEEMAKKYFGDANPIGESLIFSGRNSFKVIGVVKDFPEQSHLRFNMLVPYDNMFDLETPETAKVLRDNLAINFIISHSYTYVLLKPGTTPNQINQEMGAFLKKYAQPRFLVGQVFQLMPMVDIHLKSTLLAEPSSTNSLANLYIFMGIGVLTLIIACINYINLSTAQSFTRIKEIGIRKILGSMKYQLILQFLAESFLFSLVSMGIAYVAFHFMLPLLNLLTGKHLVFGEVVDGKLLIASALLLAFITALAGGYPAYFVTQFESVNALKGRGGSEGGNQFLRKALVVFQLAIACMLLSASLLIVKQLRYLEDRPLGFQRSQVINIPLASQNLNGIFSQRDSAFSLRLQTFRDRAEGLSGVKQTTLSSGAPGLGVVYRGIVPEGFTTEDNLFIANMSVDYDFLKSYDMEVVAGRGFSRNYGTDAAEAYVVNETAVREFKWETPEKAIGKTVNKEGKKGKVVGVVKDFNFASLTVPMSALVMDLSPDQFNTLSITFANADGHSIIQKLEGDWNKLFPEKAFEYSFLDESLQSQYSNYENFGTIIQSFTGIAILISCLGVYGLVLFTVQRKVKEIGVRKVLGANVRSILLLIYRDFALLIAIGFCVAVPLSYYFMNQWLSNFIYHTEITSLTFVISLVSVLAIVTLTVSYQAIRAALANPVNSLRSE</sequence>
<organism evidence="9 10">
    <name type="scientific">Chryseolinea serpens</name>
    <dbReference type="NCBI Taxonomy" id="947013"/>
    <lineage>
        <taxon>Bacteria</taxon>
        <taxon>Pseudomonadati</taxon>
        <taxon>Bacteroidota</taxon>
        <taxon>Cytophagia</taxon>
        <taxon>Cytophagales</taxon>
        <taxon>Fulvivirgaceae</taxon>
        <taxon>Chryseolinea</taxon>
    </lineage>
</organism>
<evidence type="ECO:0000256" key="3">
    <source>
        <dbReference type="ARBA" id="ARBA00022692"/>
    </source>
</evidence>
<evidence type="ECO:0000313" key="10">
    <source>
        <dbReference type="Proteomes" id="UP000184212"/>
    </source>
</evidence>
<evidence type="ECO:0000259" key="7">
    <source>
        <dbReference type="Pfam" id="PF02687"/>
    </source>
</evidence>
<feature type="domain" description="MacB-like periplasmic core" evidence="8">
    <location>
        <begin position="20"/>
        <end position="245"/>
    </location>
</feature>
<feature type="domain" description="ABC3 transporter permease C-terminal" evidence="7">
    <location>
        <begin position="692"/>
        <end position="801"/>
    </location>
</feature>
<dbReference type="GO" id="GO:0022857">
    <property type="term" value="F:transmembrane transporter activity"/>
    <property type="evidence" value="ECO:0007669"/>
    <property type="project" value="TreeGrafter"/>
</dbReference>
<gene>
    <name evidence="9" type="ORF">SAMN04488109_1259</name>
</gene>
<dbReference type="Pfam" id="PF02687">
    <property type="entry name" value="FtsX"/>
    <property type="match status" value="2"/>
</dbReference>
<feature type="domain" description="ABC3 transporter permease C-terminal" evidence="7">
    <location>
        <begin position="295"/>
        <end position="407"/>
    </location>
</feature>
<dbReference type="OrthoDB" id="5933722at2"/>
<dbReference type="PANTHER" id="PTHR30572:SF18">
    <property type="entry name" value="ABC-TYPE MACROLIDE FAMILY EXPORT SYSTEM PERMEASE COMPONENT 2"/>
    <property type="match status" value="1"/>
</dbReference>
<evidence type="ECO:0000256" key="6">
    <source>
        <dbReference type="SAM" id="Phobius"/>
    </source>
</evidence>
<keyword evidence="10" id="KW-1185">Reference proteome</keyword>
<dbReference type="AlphaFoldDB" id="A0A1M5LJP5"/>
<feature type="transmembrane region" description="Helical" evidence="6">
    <location>
        <begin position="688"/>
        <end position="712"/>
    </location>
</feature>
<dbReference type="EMBL" id="FQWQ01000001">
    <property type="protein sequence ID" value="SHG65374.1"/>
    <property type="molecule type" value="Genomic_DNA"/>
</dbReference>
<feature type="transmembrane region" description="Helical" evidence="6">
    <location>
        <begin position="427"/>
        <end position="451"/>
    </location>
</feature>
<dbReference type="InterPro" id="IPR025857">
    <property type="entry name" value="MacB_PCD"/>
</dbReference>
<reference evidence="9 10" key="1">
    <citation type="submission" date="2016-11" db="EMBL/GenBank/DDBJ databases">
        <authorList>
            <person name="Jaros S."/>
            <person name="Januszkiewicz K."/>
            <person name="Wedrychowicz H."/>
        </authorList>
    </citation>
    <scope>NUCLEOTIDE SEQUENCE [LARGE SCALE GENOMIC DNA]</scope>
    <source>
        <strain evidence="9 10">DSM 24574</strain>
    </source>
</reference>
<keyword evidence="2" id="KW-1003">Cell membrane</keyword>
<proteinExistence type="predicted"/>
<evidence type="ECO:0000259" key="8">
    <source>
        <dbReference type="Pfam" id="PF12704"/>
    </source>
</evidence>
<dbReference type="InterPro" id="IPR050250">
    <property type="entry name" value="Macrolide_Exporter_MacB"/>
</dbReference>
<evidence type="ECO:0000256" key="4">
    <source>
        <dbReference type="ARBA" id="ARBA00022989"/>
    </source>
</evidence>
<feature type="transmembrane region" description="Helical" evidence="6">
    <location>
        <begin position="383"/>
        <end position="406"/>
    </location>
</feature>
<keyword evidence="5 6" id="KW-0472">Membrane</keyword>